<evidence type="ECO:0000256" key="5">
    <source>
        <dbReference type="ARBA" id="ARBA00023136"/>
    </source>
</evidence>
<keyword evidence="5 6" id="KW-0472">Membrane</keyword>
<dbReference type="InterPro" id="IPR003838">
    <property type="entry name" value="ABC3_permease_C"/>
</dbReference>
<keyword evidence="4 6" id="KW-1133">Transmembrane helix</keyword>
<comment type="subcellular location">
    <subcellularLocation>
        <location evidence="1">Cell membrane</location>
        <topology evidence="1">Multi-pass membrane protein</topology>
    </subcellularLocation>
</comment>
<protein>
    <submittedName>
        <fullName evidence="8">FtsX-like permease family protein</fullName>
    </submittedName>
</protein>
<keyword evidence="2" id="KW-1003">Cell membrane</keyword>
<accession>A0ABY7YSR4</accession>
<proteinExistence type="predicted"/>
<dbReference type="EMBL" id="CP118246">
    <property type="protein sequence ID" value="WDR04385.1"/>
    <property type="molecule type" value="Genomic_DNA"/>
</dbReference>
<evidence type="ECO:0000256" key="6">
    <source>
        <dbReference type="SAM" id="Phobius"/>
    </source>
</evidence>
<evidence type="ECO:0000313" key="8">
    <source>
        <dbReference type="EMBL" id="WDR04385.1"/>
    </source>
</evidence>
<feature type="transmembrane region" description="Helical" evidence="6">
    <location>
        <begin position="140"/>
        <end position="165"/>
    </location>
</feature>
<evidence type="ECO:0000256" key="2">
    <source>
        <dbReference type="ARBA" id="ARBA00022475"/>
    </source>
</evidence>
<dbReference type="Proteomes" id="UP001220530">
    <property type="component" value="Chromosome"/>
</dbReference>
<keyword evidence="3 6" id="KW-0812">Transmembrane</keyword>
<evidence type="ECO:0000256" key="1">
    <source>
        <dbReference type="ARBA" id="ARBA00004651"/>
    </source>
</evidence>
<keyword evidence="9" id="KW-1185">Reference proteome</keyword>
<evidence type="ECO:0000256" key="3">
    <source>
        <dbReference type="ARBA" id="ARBA00022692"/>
    </source>
</evidence>
<evidence type="ECO:0000259" key="7">
    <source>
        <dbReference type="Pfam" id="PF02687"/>
    </source>
</evidence>
<name>A0ABY7YSR4_9HYPH</name>
<dbReference type="InterPro" id="IPR038766">
    <property type="entry name" value="Membrane_comp_ABC_pdt"/>
</dbReference>
<feature type="transmembrane region" description="Helical" evidence="6">
    <location>
        <begin position="426"/>
        <end position="452"/>
    </location>
</feature>
<feature type="transmembrane region" description="Helical" evidence="6">
    <location>
        <begin position="186"/>
        <end position="208"/>
    </location>
</feature>
<reference evidence="8 9" key="1">
    <citation type="submission" date="2023-02" db="EMBL/GenBank/DDBJ databases">
        <title>Devosia algicola sp. nov., isolated from the phycosphere of marine algae.</title>
        <authorList>
            <person name="Kim J.M."/>
            <person name="Lee J.K."/>
            <person name="Choi B.J."/>
            <person name="Bayburt H."/>
            <person name="Jeon C.O."/>
        </authorList>
    </citation>
    <scope>NUCLEOTIDE SEQUENCE [LARGE SCALE GENOMIC DNA]</scope>
    <source>
        <strain evidence="8 9">G20-9</strain>
    </source>
</reference>
<organism evidence="8 9">
    <name type="scientific">Devosia algicola</name>
    <dbReference type="NCBI Taxonomy" id="3026418"/>
    <lineage>
        <taxon>Bacteria</taxon>
        <taxon>Pseudomonadati</taxon>
        <taxon>Pseudomonadota</taxon>
        <taxon>Alphaproteobacteria</taxon>
        <taxon>Hyphomicrobiales</taxon>
        <taxon>Devosiaceae</taxon>
        <taxon>Devosia</taxon>
    </lineage>
</organism>
<evidence type="ECO:0000256" key="4">
    <source>
        <dbReference type="ARBA" id="ARBA00022989"/>
    </source>
</evidence>
<dbReference type="Pfam" id="PF02687">
    <property type="entry name" value="FtsX"/>
    <property type="match status" value="2"/>
</dbReference>
<dbReference type="PANTHER" id="PTHR30287">
    <property type="entry name" value="MEMBRANE COMPONENT OF PREDICTED ABC SUPERFAMILY METABOLITE UPTAKE TRANSPORTER"/>
    <property type="match status" value="1"/>
</dbReference>
<feature type="transmembrane region" description="Helical" evidence="6">
    <location>
        <begin position="116"/>
        <end position="134"/>
    </location>
</feature>
<feature type="domain" description="ABC3 transporter permease C-terminal" evidence="7">
    <location>
        <begin position="432"/>
        <end position="544"/>
    </location>
</feature>
<feature type="transmembrane region" description="Helical" evidence="6">
    <location>
        <begin position="473"/>
        <end position="502"/>
    </location>
</feature>
<feature type="transmembrane region" description="Helical" evidence="6">
    <location>
        <begin position="12"/>
        <end position="42"/>
    </location>
</feature>
<sequence>MRSLGASNHRLLFHFVAQILVLSLVGLVIGLLVVAGASLILLPWLSGALGLALPPGIDICSMLAAAAIGLTTALLFAWLPLGMVQSIRPALLFRSASAGSTTQLAWRDVLHWQRGLPLLAGLAVLLGLTVVITGNVVLVLIYFAATALALCLLLLAATLLATLLTRMPTPSNRAWRFAIAAIQRPGAPTATVVVSLGMGLSLLLFIILTQGNLTSQIAAEVTNDAPAFVLLDVDKTTRSELEAMAAGSDQISSVELVPMLRGTIVGLNGRPAPDPADLPRDVADMFRGDTALTWSTTMPADTVVASGDWWPSDYSGDTLVSLSTEMQDDLGLKLGDTMEMTILGRPLMLTIASFRAIDWRAPTFNFRMILSPGVIDKAPQSYMGTIKVADGAAPAVEQQLVKAFPLLTFIPVGDAIARAQSILQTLIQAVTLVSGLALVAGMLVLAGALSVGRSQREADAVVMKVLGATRRDVISLFLLEYLLLGALAMVLATLIAALGAWAVSQYLLEIGFTINVGVILAVAIGVIVLTVGTGALTTWAAMSARPASRLRAETQ</sequence>
<feature type="transmembrane region" description="Helical" evidence="6">
    <location>
        <begin position="514"/>
        <end position="541"/>
    </location>
</feature>
<feature type="domain" description="ABC3 transporter permease C-terminal" evidence="7">
    <location>
        <begin position="1"/>
        <end position="83"/>
    </location>
</feature>
<feature type="transmembrane region" description="Helical" evidence="6">
    <location>
        <begin position="62"/>
        <end position="84"/>
    </location>
</feature>
<gene>
    <name evidence="8" type="ORF">PSQ19_01025</name>
</gene>
<evidence type="ECO:0000313" key="9">
    <source>
        <dbReference type="Proteomes" id="UP001220530"/>
    </source>
</evidence>
<dbReference type="PANTHER" id="PTHR30287:SF1">
    <property type="entry name" value="INNER MEMBRANE PROTEIN"/>
    <property type="match status" value="1"/>
</dbReference>